<evidence type="ECO:0000256" key="1">
    <source>
        <dbReference type="SAM" id="MobiDB-lite"/>
    </source>
</evidence>
<gene>
    <name evidence="3" type="ORF">GCM10009681_44200</name>
</gene>
<comment type="caution">
    <text evidence="3">The sequence shown here is derived from an EMBL/GenBank/DDBJ whole genome shotgun (WGS) entry which is preliminary data.</text>
</comment>
<feature type="region of interest" description="Disordered" evidence="1">
    <location>
        <begin position="562"/>
        <end position="583"/>
    </location>
</feature>
<keyword evidence="2" id="KW-0732">Signal</keyword>
<accession>A0ABN2KWT0</accession>
<sequence>MAKGTAIARFLASVLAFVANVPVGQPEVHVAFDITEGLENREFVEVFLADQHGLPTEGRRVDPGEYRAVFVGANAVLSSRLPRALQQYDIALRYWYYGGEWLSLAHLYMAVETLGPAIIARHCSDKGFDQFQLAESVGIDVKKKDWKRELSYWSRRSGIFDDDNETYGAARHASDGIEHGIYELTEVHANALAAADKTWGYVRRALLWLCNVSEDDYPQLYSRLPRDVRSFRKIVRGLFVGDGSNPAPAGADYPYLEWTSSIKTATRDSDDFRYSFVENFKVHCSTRYAFRGTGLEIRGRNEPGSEPIRLDPVIEINVGPAARSKKDELLSLLKDVGDFASQAAEPSRSLGMKSSRMHVFDVFTNQVALTEAIAALLMVGRVAEAMMLTHKTLIGTCRLELMGVDVTRTDVMAIDLRIASLERQKLVFDDDRITSALDVEIQRLRSVAATLPPLVSGGPACVEETEYYNGHKVDILFAGEVGQGEDLAARLRLVPDEAFGRVVRTIVEDEDNMTAIACSAATALLSSTKFFTAAMEWPFDVEVVSRLEARIAALGDAAAAAEAEGPAPAAEPGVLAGEGGAEE</sequence>
<dbReference type="Proteomes" id="UP001500655">
    <property type="component" value="Unassembled WGS sequence"/>
</dbReference>
<feature type="compositionally biased region" description="Low complexity" evidence="1">
    <location>
        <begin position="562"/>
        <end position="575"/>
    </location>
</feature>
<dbReference type="RefSeq" id="WP_344085245.1">
    <property type="nucleotide sequence ID" value="NZ_BAAALS010000025.1"/>
</dbReference>
<keyword evidence="4" id="KW-1185">Reference proteome</keyword>
<feature type="chain" id="PRO_5045902562" evidence="2">
    <location>
        <begin position="19"/>
        <end position="583"/>
    </location>
</feature>
<protein>
    <submittedName>
        <fullName evidence="3">Uncharacterized protein</fullName>
    </submittedName>
</protein>
<organism evidence="3 4">
    <name type="scientific">Luedemannella helvata</name>
    <dbReference type="NCBI Taxonomy" id="349315"/>
    <lineage>
        <taxon>Bacteria</taxon>
        <taxon>Bacillati</taxon>
        <taxon>Actinomycetota</taxon>
        <taxon>Actinomycetes</taxon>
        <taxon>Micromonosporales</taxon>
        <taxon>Micromonosporaceae</taxon>
        <taxon>Luedemannella</taxon>
    </lineage>
</organism>
<name>A0ABN2KWT0_9ACTN</name>
<evidence type="ECO:0000256" key="2">
    <source>
        <dbReference type="SAM" id="SignalP"/>
    </source>
</evidence>
<feature type="signal peptide" evidence="2">
    <location>
        <begin position="1"/>
        <end position="18"/>
    </location>
</feature>
<evidence type="ECO:0000313" key="4">
    <source>
        <dbReference type="Proteomes" id="UP001500655"/>
    </source>
</evidence>
<reference evidence="3 4" key="1">
    <citation type="journal article" date="2019" name="Int. J. Syst. Evol. Microbiol.">
        <title>The Global Catalogue of Microorganisms (GCM) 10K type strain sequencing project: providing services to taxonomists for standard genome sequencing and annotation.</title>
        <authorList>
            <consortium name="The Broad Institute Genomics Platform"/>
            <consortium name="The Broad Institute Genome Sequencing Center for Infectious Disease"/>
            <person name="Wu L."/>
            <person name="Ma J."/>
        </authorList>
    </citation>
    <scope>NUCLEOTIDE SEQUENCE [LARGE SCALE GENOMIC DNA]</scope>
    <source>
        <strain evidence="3 4">JCM 13249</strain>
    </source>
</reference>
<dbReference type="EMBL" id="BAAALS010000025">
    <property type="protein sequence ID" value="GAA1768219.1"/>
    <property type="molecule type" value="Genomic_DNA"/>
</dbReference>
<proteinExistence type="predicted"/>
<evidence type="ECO:0000313" key="3">
    <source>
        <dbReference type="EMBL" id="GAA1768219.1"/>
    </source>
</evidence>